<dbReference type="GO" id="GO:0003676">
    <property type="term" value="F:nucleic acid binding"/>
    <property type="evidence" value="ECO:0007669"/>
    <property type="project" value="InterPro"/>
</dbReference>
<reference evidence="1 2" key="1">
    <citation type="submission" date="2018-06" db="EMBL/GenBank/DDBJ databases">
        <title>Genomic Encyclopedia of Archaeal and Bacterial Type Strains, Phase II (KMG-II): from individual species to whole genera.</title>
        <authorList>
            <person name="Goeker M."/>
        </authorList>
    </citation>
    <scope>NUCLEOTIDE SEQUENCE [LARGE SCALE GENOMIC DNA]</scope>
    <source>
        <strain evidence="1 2">DSM 23446</strain>
    </source>
</reference>
<proteinExistence type="predicted"/>
<organism evidence="1 2">
    <name type="scientific">Algoriphagus yeomjeoni</name>
    <dbReference type="NCBI Taxonomy" id="291403"/>
    <lineage>
        <taxon>Bacteria</taxon>
        <taxon>Pseudomonadati</taxon>
        <taxon>Bacteroidota</taxon>
        <taxon>Cytophagia</taxon>
        <taxon>Cytophagales</taxon>
        <taxon>Cyclobacteriaceae</taxon>
        <taxon>Algoriphagus</taxon>
    </lineage>
</organism>
<dbReference type="RefSeq" id="WP_111612627.1">
    <property type="nucleotide sequence ID" value="NZ_QLLK01000010.1"/>
</dbReference>
<evidence type="ECO:0008006" key="3">
    <source>
        <dbReference type="Google" id="ProtNLM"/>
    </source>
</evidence>
<name>A0A327P5B5_9BACT</name>
<dbReference type="Proteomes" id="UP000249610">
    <property type="component" value="Unassembled WGS sequence"/>
</dbReference>
<evidence type="ECO:0000313" key="1">
    <source>
        <dbReference type="EMBL" id="RAI86741.1"/>
    </source>
</evidence>
<dbReference type="InterPro" id="IPR011856">
    <property type="entry name" value="tRNA_endonuc-like_dom_sf"/>
</dbReference>
<evidence type="ECO:0000313" key="2">
    <source>
        <dbReference type="Proteomes" id="UP000249610"/>
    </source>
</evidence>
<protein>
    <recommendedName>
        <fullName evidence="3">PD(D/E)XK endonuclease domain-containing protein</fullName>
    </recommendedName>
</protein>
<sequence length="133" mass="15167">MIERANAFNTGIASEYLVLHKLYRLGLEAHLSQGNKKSIDIRVVLNDQKTLSIDVKSVRGYSSLIVNNVIARDNHFIVFVVYNNKFDEVGVIPEIFIVPSQDVVTLLTDFSGQKRIMKGKILDYKDKWEILRG</sequence>
<dbReference type="EMBL" id="QLLK01000010">
    <property type="protein sequence ID" value="RAI86741.1"/>
    <property type="molecule type" value="Genomic_DNA"/>
</dbReference>
<gene>
    <name evidence="1" type="ORF">LV83_03298</name>
</gene>
<dbReference type="OrthoDB" id="8450487at2"/>
<keyword evidence="2" id="KW-1185">Reference proteome</keyword>
<comment type="caution">
    <text evidence="1">The sequence shown here is derived from an EMBL/GenBank/DDBJ whole genome shotgun (WGS) entry which is preliminary data.</text>
</comment>
<accession>A0A327P5B5</accession>
<dbReference type="AlphaFoldDB" id="A0A327P5B5"/>
<dbReference type="Gene3D" id="3.40.1350.10">
    <property type="match status" value="1"/>
</dbReference>